<evidence type="ECO:0000256" key="8">
    <source>
        <dbReference type="ARBA" id="ARBA00023015"/>
    </source>
</evidence>
<proteinExistence type="predicted"/>
<feature type="compositionally biased region" description="Polar residues" evidence="12">
    <location>
        <begin position="155"/>
        <end position="184"/>
    </location>
</feature>
<keyword evidence="8" id="KW-0805">Transcription regulation</keyword>
<evidence type="ECO:0000256" key="12">
    <source>
        <dbReference type="SAM" id="MobiDB-lite"/>
    </source>
</evidence>
<evidence type="ECO:0000256" key="3">
    <source>
        <dbReference type="ARBA" id="ARBA00022679"/>
    </source>
</evidence>
<evidence type="ECO:0000259" key="13">
    <source>
        <dbReference type="PROSITE" id="PS50134"/>
    </source>
</evidence>
<reference evidence="14 15" key="1">
    <citation type="journal article" date="2013" name="PLoS Genet.">
        <title>Distinctive expansion of potential virulence genes in the genome of the oomycete fish pathogen Saprolegnia parasitica.</title>
        <authorList>
            <person name="Jiang R.H."/>
            <person name="de Bruijn I."/>
            <person name="Haas B.J."/>
            <person name="Belmonte R."/>
            <person name="Lobach L."/>
            <person name="Christie J."/>
            <person name="van den Ackerveken G."/>
            <person name="Bottin A."/>
            <person name="Bulone V."/>
            <person name="Diaz-Moreno S.M."/>
            <person name="Dumas B."/>
            <person name="Fan L."/>
            <person name="Gaulin E."/>
            <person name="Govers F."/>
            <person name="Grenville-Briggs L.J."/>
            <person name="Horner N.R."/>
            <person name="Levin J.Z."/>
            <person name="Mammella M."/>
            <person name="Meijer H.J."/>
            <person name="Morris P."/>
            <person name="Nusbaum C."/>
            <person name="Oome S."/>
            <person name="Phillips A.J."/>
            <person name="van Rooyen D."/>
            <person name="Rzeszutek E."/>
            <person name="Saraiva M."/>
            <person name="Secombes C.J."/>
            <person name="Seidl M.F."/>
            <person name="Snel B."/>
            <person name="Stassen J.H."/>
            <person name="Sykes S."/>
            <person name="Tripathy S."/>
            <person name="van den Berg H."/>
            <person name="Vega-Arreguin J.C."/>
            <person name="Wawra S."/>
            <person name="Young S.K."/>
            <person name="Zeng Q."/>
            <person name="Dieguez-Uribeondo J."/>
            <person name="Russ C."/>
            <person name="Tyler B.M."/>
            <person name="van West P."/>
        </authorList>
    </citation>
    <scope>NUCLEOTIDE SEQUENCE [LARGE SCALE GENOMIC DNA]</scope>
    <source>
        <strain evidence="14 15">CBS 223.65</strain>
    </source>
</reference>
<dbReference type="Gene3D" id="1.20.1020.10">
    <property type="entry name" value="TAZ domain"/>
    <property type="match status" value="1"/>
</dbReference>
<dbReference type="Proteomes" id="UP000030745">
    <property type="component" value="Unassembled WGS sequence"/>
</dbReference>
<organism evidence="14 15">
    <name type="scientific">Saprolegnia parasitica (strain CBS 223.65)</name>
    <dbReference type="NCBI Taxonomy" id="695850"/>
    <lineage>
        <taxon>Eukaryota</taxon>
        <taxon>Sar</taxon>
        <taxon>Stramenopiles</taxon>
        <taxon>Oomycota</taxon>
        <taxon>Saprolegniomycetes</taxon>
        <taxon>Saprolegniales</taxon>
        <taxon>Saprolegniaceae</taxon>
        <taxon>Saprolegnia</taxon>
    </lineage>
</organism>
<dbReference type="GeneID" id="24136644"/>
<feature type="compositionally biased region" description="Low complexity" evidence="12">
    <location>
        <begin position="201"/>
        <end position="261"/>
    </location>
</feature>
<accession>A0A067BLD2</accession>
<keyword evidence="15" id="KW-1185">Reference proteome</keyword>
<comment type="catalytic activity">
    <reaction evidence="11">
        <text>L-lysyl-[protein] + acetyl-CoA = N(6)-acetyl-L-lysyl-[protein] + CoA + H(+)</text>
        <dbReference type="Rhea" id="RHEA:45948"/>
        <dbReference type="Rhea" id="RHEA-COMP:9752"/>
        <dbReference type="Rhea" id="RHEA-COMP:10731"/>
        <dbReference type="ChEBI" id="CHEBI:15378"/>
        <dbReference type="ChEBI" id="CHEBI:29969"/>
        <dbReference type="ChEBI" id="CHEBI:57287"/>
        <dbReference type="ChEBI" id="CHEBI:57288"/>
        <dbReference type="ChEBI" id="CHEBI:61930"/>
        <dbReference type="EC" id="2.3.1.48"/>
    </reaction>
</comment>
<evidence type="ECO:0000313" key="14">
    <source>
        <dbReference type="EMBL" id="KDO19023.1"/>
    </source>
</evidence>
<dbReference type="AlphaFoldDB" id="A0A067BLD2"/>
<dbReference type="GO" id="GO:0005667">
    <property type="term" value="C:transcription regulator complex"/>
    <property type="evidence" value="ECO:0007669"/>
    <property type="project" value="TreeGrafter"/>
</dbReference>
<evidence type="ECO:0000256" key="1">
    <source>
        <dbReference type="ARBA" id="ARBA00004123"/>
    </source>
</evidence>
<dbReference type="GO" id="GO:0000123">
    <property type="term" value="C:histone acetyltransferase complex"/>
    <property type="evidence" value="ECO:0007669"/>
    <property type="project" value="TreeGrafter"/>
</dbReference>
<dbReference type="EMBL" id="KK583377">
    <property type="protein sequence ID" value="KDO19023.1"/>
    <property type="molecule type" value="Genomic_DNA"/>
</dbReference>
<dbReference type="GO" id="GO:0003713">
    <property type="term" value="F:transcription coactivator activity"/>
    <property type="evidence" value="ECO:0007669"/>
    <property type="project" value="TreeGrafter"/>
</dbReference>
<evidence type="ECO:0000256" key="2">
    <source>
        <dbReference type="ARBA" id="ARBA00013184"/>
    </source>
</evidence>
<dbReference type="EC" id="2.3.1.48" evidence="2"/>
<dbReference type="GO" id="GO:0005634">
    <property type="term" value="C:nucleus"/>
    <property type="evidence" value="ECO:0007669"/>
    <property type="project" value="UniProtKB-SubCell"/>
</dbReference>
<dbReference type="Pfam" id="PF02135">
    <property type="entry name" value="zf-TAZ"/>
    <property type="match status" value="1"/>
</dbReference>
<name>A0A067BLD2_SAPPC</name>
<evidence type="ECO:0000256" key="9">
    <source>
        <dbReference type="ARBA" id="ARBA00023163"/>
    </source>
</evidence>
<dbReference type="RefSeq" id="XP_012210278.1">
    <property type="nucleotide sequence ID" value="XM_012354888.1"/>
</dbReference>
<evidence type="ECO:0000256" key="6">
    <source>
        <dbReference type="ARBA" id="ARBA00022833"/>
    </source>
</evidence>
<dbReference type="PANTHER" id="PTHR13808:SF1">
    <property type="entry name" value="HISTONE ACETYLTRANSFERASE"/>
    <property type="match status" value="1"/>
</dbReference>
<evidence type="ECO:0000256" key="5">
    <source>
        <dbReference type="ARBA" id="ARBA00022771"/>
    </source>
</evidence>
<keyword evidence="7" id="KW-0156">Chromatin regulator</keyword>
<dbReference type="GO" id="GO:0031490">
    <property type="term" value="F:chromatin DNA binding"/>
    <property type="evidence" value="ECO:0007669"/>
    <property type="project" value="TreeGrafter"/>
</dbReference>
<protein>
    <recommendedName>
        <fullName evidence="2">histone acetyltransferase</fullName>
        <ecNumber evidence="2">2.3.1.48</ecNumber>
    </recommendedName>
</protein>
<dbReference type="VEuPathDB" id="FungiDB:SPRG_14860"/>
<dbReference type="GO" id="GO:0004402">
    <property type="term" value="F:histone acetyltransferase activity"/>
    <property type="evidence" value="ECO:0007669"/>
    <property type="project" value="InterPro"/>
</dbReference>
<keyword evidence="5" id="KW-0863">Zinc-finger</keyword>
<dbReference type="PROSITE" id="PS50134">
    <property type="entry name" value="ZF_TAZ"/>
    <property type="match status" value="1"/>
</dbReference>
<comment type="subcellular location">
    <subcellularLocation>
        <location evidence="1">Nucleus</location>
    </subcellularLocation>
</comment>
<evidence type="ECO:0000256" key="10">
    <source>
        <dbReference type="ARBA" id="ARBA00023242"/>
    </source>
</evidence>
<feature type="domain" description="TAZ-type" evidence="13">
    <location>
        <begin position="35"/>
        <end position="115"/>
    </location>
</feature>
<keyword evidence="3" id="KW-0808">Transferase</keyword>
<dbReference type="GO" id="GO:0008270">
    <property type="term" value="F:zinc ion binding"/>
    <property type="evidence" value="ECO:0007669"/>
    <property type="project" value="UniProtKB-KW"/>
</dbReference>
<gene>
    <name evidence="14" type="ORF">SPRG_14860</name>
</gene>
<dbReference type="SMART" id="SM00551">
    <property type="entry name" value="ZnF_TAZ"/>
    <property type="match status" value="1"/>
</dbReference>
<evidence type="ECO:0000256" key="4">
    <source>
        <dbReference type="ARBA" id="ARBA00022723"/>
    </source>
</evidence>
<dbReference type="InterPro" id="IPR013178">
    <property type="entry name" value="Histone_AcTrfase_Rtt109/CBP"/>
</dbReference>
<dbReference type="InterPro" id="IPR000197">
    <property type="entry name" value="Znf_TAZ"/>
</dbReference>
<dbReference type="InterPro" id="IPR035898">
    <property type="entry name" value="TAZ_dom_sf"/>
</dbReference>
<dbReference type="OrthoDB" id="899at2759"/>
<sequence>MQTFRARVGQIAALVAAPTAAQYNQRIQHMMGQLEQFRPMLVKQHHRLLLLRHATWCHAADCKVTDCAEMKTLWNHMPACGQTSQCGVQHCISSKYLLNHFQQCNIGPCLVCQIVRVPLEAKDAAGQLIADPAVALTHLRQLQQAQQQAKLNATPRASDNNNNNSKPETLKRSASQMSIDTTSMQSLLQTPTQPPKPSPTHPAAALPTQQPGMMQPQPGMMQPQPGMMPQQPGMMPQQPGMMPQQPGMMQPQPGMMPQQPA</sequence>
<keyword evidence="4" id="KW-0479">Metal-binding</keyword>
<keyword evidence="9" id="KW-0804">Transcription</keyword>
<dbReference type="KEGG" id="spar:SPRG_14860"/>
<dbReference type="PANTHER" id="PTHR13808">
    <property type="entry name" value="CBP/P300-RELATED"/>
    <property type="match status" value="1"/>
</dbReference>
<keyword evidence="10" id="KW-0539">Nucleus</keyword>
<dbReference type="STRING" id="695850.A0A067BLD2"/>
<evidence type="ECO:0000256" key="11">
    <source>
        <dbReference type="ARBA" id="ARBA00048017"/>
    </source>
</evidence>
<feature type="region of interest" description="Disordered" evidence="12">
    <location>
        <begin position="146"/>
        <end position="261"/>
    </location>
</feature>
<dbReference type="GO" id="GO:0045944">
    <property type="term" value="P:positive regulation of transcription by RNA polymerase II"/>
    <property type="evidence" value="ECO:0007669"/>
    <property type="project" value="TreeGrafter"/>
</dbReference>
<dbReference type="SUPFAM" id="SSF57933">
    <property type="entry name" value="TAZ domain"/>
    <property type="match status" value="1"/>
</dbReference>
<evidence type="ECO:0000256" key="7">
    <source>
        <dbReference type="ARBA" id="ARBA00022853"/>
    </source>
</evidence>
<keyword evidence="6" id="KW-0862">Zinc</keyword>
<evidence type="ECO:0000313" key="15">
    <source>
        <dbReference type="Proteomes" id="UP000030745"/>
    </source>
</evidence>